<evidence type="ECO:0000256" key="1">
    <source>
        <dbReference type="SAM" id="MobiDB-lite"/>
    </source>
</evidence>
<feature type="region of interest" description="Disordered" evidence="1">
    <location>
        <begin position="159"/>
        <end position="203"/>
    </location>
</feature>
<reference evidence="2 3" key="1">
    <citation type="submission" date="2024-01" db="EMBL/GenBank/DDBJ databases">
        <title>A draft genome for a cacao thread blight-causing isolate of Paramarasmius palmivorus.</title>
        <authorList>
            <person name="Baruah I.K."/>
            <person name="Bukari Y."/>
            <person name="Amoako-Attah I."/>
            <person name="Meinhardt L.W."/>
            <person name="Bailey B.A."/>
            <person name="Cohen S.P."/>
        </authorList>
    </citation>
    <scope>NUCLEOTIDE SEQUENCE [LARGE SCALE GENOMIC DNA]</scope>
    <source>
        <strain evidence="2 3">GH-12</strain>
    </source>
</reference>
<name>A0AAW0AQB0_9AGAR</name>
<protein>
    <submittedName>
        <fullName evidence="2">Uncharacterized protein</fullName>
    </submittedName>
</protein>
<comment type="caution">
    <text evidence="2">The sequence shown here is derived from an EMBL/GenBank/DDBJ whole genome shotgun (WGS) entry which is preliminary data.</text>
</comment>
<dbReference type="Proteomes" id="UP001383192">
    <property type="component" value="Unassembled WGS sequence"/>
</dbReference>
<organism evidence="2 3">
    <name type="scientific">Paramarasmius palmivorus</name>
    <dbReference type="NCBI Taxonomy" id="297713"/>
    <lineage>
        <taxon>Eukaryota</taxon>
        <taxon>Fungi</taxon>
        <taxon>Dikarya</taxon>
        <taxon>Basidiomycota</taxon>
        <taxon>Agaricomycotina</taxon>
        <taxon>Agaricomycetes</taxon>
        <taxon>Agaricomycetidae</taxon>
        <taxon>Agaricales</taxon>
        <taxon>Marasmiineae</taxon>
        <taxon>Marasmiaceae</taxon>
        <taxon>Paramarasmius</taxon>
    </lineage>
</organism>
<dbReference type="EMBL" id="JAYKXP010000332">
    <property type="protein sequence ID" value="KAK7015129.1"/>
    <property type="molecule type" value="Genomic_DNA"/>
</dbReference>
<gene>
    <name evidence="2" type="ORF">VNI00_019210</name>
</gene>
<evidence type="ECO:0000313" key="2">
    <source>
        <dbReference type="EMBL" id="KAK7015129.1"/>
    </source>
</evidence>
<sequence length="259" mass="29470">MSSQTWNLEALLDAVGCITTVPQPFDDYTCPALSRLRRGAPRRPLQHGPQAKNFYLLFDPEQDRAIREGIYEDWSLIKTQLPNGRLEGSRFTARGFATEDEARNLWRELCARHHQCRNLVQDKAKRDAELAKPRLLLVELLKMHPSLLQLPPFNLTFEDPNRSGRRELARSPNLIASPPSTPRRNALEQSDEEQAPPPYTTSERDMGEWQIWLYTPDGVTRYTDLRRAYRALGSALAGGKATLLLAVDRASVDHWAGEV</sequence>
<dbReference type="AlphaFoldDB" id="A0AAW0AQB0"/>
<proteinExistence type="predicted"/>
<evidence type="ECO:0000313" key="3">
    <source>
        <dbReference type="Proteomes" id="UP001383192"/>
    </source>
</evidence>
<feature type="compositionally biased region" description="Basic and acidic residues" evidence="1">
    <location>
        <begin position="159"/>
        <end position="169"/>
    </location>
</feature>
<accession>A0AAW0AQB0</accession>
<keyword evidence="3" id="KW-1185">Reference proteome</keyword>